<sequence length="236" mass="27019">MSYQVHPRGDTNANLFRGVPRLEDAHYIMQNGCKMDPLTGDLNPGTNHELVKGKGAACYLTDSLIAAAQYVCHSKETADGSKITHVHVVRFRWFGKDADVYRFKDKDKKWQNFVTINILEEWDRYKNSAEDTPQQKYYQTWKARFEDLELIEGPMEDQNRDHYLNPNFWQYAIIDPVSGSKSALKPAELYYNIPCSKVPANPGVTDQMYLDGQYLGKKPTDGFKKLLQSLGAQVSQ</sequence>
<dbReference type="Proteomes" id="UP001498398">
    <property type="component" value="Unassembled WGS sequence"/>
</dbReference>
<evidence type="ECO:0000313" key="2">
    <source>
        <dbReference type="Proteomes" id="UP001498398"/>
    </source>
</evidence>
<protein>
    <submittedName>
        <fullName evidence="1">Uncharacterized protein</fullName>
    </submittedName>
</protein>
<organism evidence="1 2">
    <name type="scientific">Marasmiellus scandens</name>
    <dbReference type="NCBI Taxonomy" id="2682957"/>
    <lineage>
        <taxon>Eukaryota</taxon>
        <taxon>Fungi</taxon>
        <taxon>Dikarya</taxon>
        <taxon>Basidiomycota</taxon>
        <taxon>Agaricomycotina</taxon>
        <taxon>Agaricomycetes</taxon>
        <taxon>Agaricomycetidae</taxon>
        <taxon>Agaricales</taxon>
        <taxon>Marasmiineae</taxon>
        <taxon>Omphalotaceae</taxon>
        <taxon>Marasmiellus</taxon>
    </lineage>
</organism>
<dbReference type="EMBL" id="JBANRG010000079">
    <property type="protein sequence ID" value="KAK7438411.1"/>
    <property type="molecule type" value="Genomic_DNA"/>
</dbReference>
<keyword evidence="2" id="KW-1185">Reference proteome</keyword>
<reference evidence="1 2" key="1">
    <citation type="submission" date="2024-01" db="EMBL/GenBank/DDBJ databases">
        <title>A draft genome for the cacao thread blight pathogen Marasmiellus scandens.</title>
        <authorList>
            <person name="Baruah I.K."/>
            <person name="Leung J."/>
            <person name="Bukari Y."/>
            <person name="Amoako-Attah I."/>
            <person name="Meinhardt L.W."/>
            <person name="Bailey B.A."/>
            <person name="Cohen S.P."/>
        </authorList>
    </citation>
    <scope>NUCLEOTIDE SEQUENCE [LARGE SCALE GENOMIC DNA]</scope>
    <source>
        <strain evidence="1 2">GH-19</strain>
    </source>
</reference>
<accession>A0ABR1IQE8</accession>
<evidence type="ECO:0000313" key="1">
    <source>
        <dbReference type="EMBL" id="KAK7438411.1"/>
    </source>
</evidence>
<proteinExistence type="predicted"/>
<comment type="caution">
    <text evidence="1">The sequence shown here is derived from an EMBL/GenBank/DDBJ whole genome shotgun (WGS) entry which is preliminary data.</text>
</comment>
<name>A0ABR1IQE8_9AGAR</name>
<gene>
    <name evidence="1" type="ORF">VKT23_018024</name>
</gene>